<evidence type="ECO:0000313" key="2">
    <source>
        <dbReference type="EMBL" id="CAA9414857.1"/>
    </source>
</evidence>
<name>A0A6J4PN20_9CYAN</name>
<gene>
    <name evidence="2" type="ORF">AVDCRST_MAG84-6799</name>
</gene>
<dbReference type="AlphaFoldDB" id="A0A6J4PN20"/>
<keyword evidence="1" id="KW-0472">Membrane</keyword>
<feature type="transmembrane region" description="Helical" evidence="1">
    <location>
        <begin position="6"/>
        <end position="24"/>
    </location>
</feature>
<reference evidence="2" key="1">
    <citation type="submission" date="2020-02" db="EMBL/GenBank/DDBJ databases">
        <authorList>
            <person name="Meier V. D."/>
        </authorList>
    </citation>
    <scope>NUCLEOTIDE SEQUENCE</scope>
    <source>
        <strain evidence="2">AVDCRST_MAG84</strain>
    </source>
</reference>
<dbReference type="EMBL" id="CADCTZ010001751">
    <property type="protein sequence ID" value="CAA9414857.1"/>
    <property type="molecule type" value="Genomic_DNA"/>
</dbReference>
<protein>
    <submittedName>
        <fullName evidence="2">Uncharacterized protein</fullName>
    </submittedName>
</protein>
<sequence length="87" mass="9359">MRAMYLANYFIAGCIAFSLLGWVASLHPITFRAVLCLLAAIAIGWGLSWLLDFSLSKLLKISVADLQALLISGLAMLLIGLGVFLCT</sequence>
<accession>A0A6J4PN20</accession>
<keyword evidence="1" id="KW-1133">Transmembrane helix</keyword>
<feature type="transmembrane region" description="Helical" evidence="1">
    <location>
        <begin position="66"/>
        <end position="86"/>
    </location>
</feature>
<feature type="transmembrane region" description="Helical" evidence="1">
    <location>
        <begin position="31"/>
        <end position="51"/>
    </location>
</feature>
<keyword evidence="1" id="KW-0812">Transmembrane</keyword>
<proteinExistence type="predicted"/>
<organism evidence="2">
    <name type="scientific">uncultured Microcoleus sp</name>
    <dbReference type="NCBI Taxonomy" id="259945"/>
    <lineage>
        <taxon>Bacteria</taxon>
        <taxon>Bacillati</taxon>
        <taxon>Cyanobacteriota</taxon>
        <taxon>Cyanophyceae</taxon>
        <taxon>Oscillatoriophycideae</taxon>
        <taxon>Oscillatoriales</taxon>
        <taxon>Microcoleaceae</taxon>
        <taxon>Microcoleus</taxon>
        <taxon>environmental samples</taxon>
    </lineage>
</organism>
<evidence type="ECO:0000256" key="1">
    <source>
        <dbReference type="SAM" id="Phobius"/>
    </source>
</evidence>